<dbReference type="OMA" id="QHEEINA"/>
<dbReference type="AlphaFoldDB" id="A0A087TDD6"/>
<dbReference type="PANTHER" id="PTHR23193">
    <property type="entry name" value="NUCLEAR PORE COMPLEX PROTEIN NUP"/>
    <property type="match status" value="1"/>
</dbReference>
<evidence type="ECO:0000313" key="1">
    <source>
        <dbReference type="EMBL" id="KFM63125.1"/>
    </source>
</evidence>
<name>A0A087TDD6_STEMI</name>
<feature type="non-terminal residue" evidence="1">
    <location>
        <position position="551"/>
    </location>
</feature>
<protein>
    <submittedName>
        <fullName evidence="1">Nuclear pore complex protein Nup214</fullName>
    </submittedName>
</protein>
<dbReference type="GO" id="GO:0008139">
    <property type="term" value="F:nuclear localization sequence binding"/>
    <property type="evidence" value="ECO:0007669"/>
    <property type="project" value="TreeGrafter"/>
</dbReference>
<dbReference type="PANTHER" id="PTHR23193:SF46">
    <property type="entry name" value="NUCLEAR PORE COMPLEX PROTEIN NUP214"/>
    <property type="match status" value="1"/>
</dbReference>
<gene>
    <name evidence="1" type="ORF">X975_27151</name>
</gene>
<dbReference type="GO" id="GO:0017056">
    <property type="term" value="F:structural constituent of nuclear pore"/>
    <property type="evidence" value="ECO:0007669"/>
    <property type="project" value="TreeGrafter"/>
</dbReference>
<sequence length="551" mass="61593">MGVMYCAQRKIIISENESYPPMPIIFFLTDNGLLVSFHMINSAPDCVSLVRPSTPIEIEGERKRPDHIQSKTDETTAVRTATEAANTTVASPVLVSSAFLPPVQENKTSRLSFDFNKNSTFGFSQSNSGLSQDFSAHQNNKEGSLAFGSNLQQPNLNMVSPFRNTVLPPQSIATSSSFLGGSSQSAAISGSFFGSTSQPVYINTSSPDTEKIHKLSRGTPLNLVTSTPNKETTAGIRPVAVAQRSASGNKLAHDGDVPRINAVTNLKQSAFEPPLPSGSPGKILESGTITKFDTQMTYMSAIAEEINNFEKDIKDLQQSANFLICIGTKEEMTSLKSFTLNLQDFLKDMSDTMQSLNSDFHSLKNVLLESFVMVEEANSRERRKNDHSYISMLKDRALDPMTAKRMQKINQLYQYLHNQLREVNDKMDRDWVEFLEKKKNKKAVRQVSSTEAIYKTIVNNQKIIHNLRNNVDYISKKVAEKKMENISKRRNRVTYNKRLERGELSQLADAFLKAQISTEDESKTIAKKFSPKQQNLLKEFLSNSSITVVRP</sequence>
<reference evidence="1 2" key="1">
    <citation type="submission" date="2013-11" db="EMBL/GenBank/DDBJ databases">
        <title>Genome sequencing of Stegodyphus mimosarum.</title>
        <authorList>
            <person name="Bechsgaard J."/>
        </authorList>
    </citation>
    <scope>NUCLEOTIDE SEQUENCE [LARGE SCALE GENOMIC DNA]</scope>
</reference>
<dbReference type="OrthoDB" id="248320at2759"/>
<keyword evidence="2" id="KW-1185">Reference proteome</keyword>
<evidence type="ECO:0000313" key="2">
    <source>
        <dbReference type="Proteomes" id="UP000054359"/>
    </source>
</evidence>
<organism evidence="1 2">
    <name type="scientific">Stegodyphus mimosarum</name>
    <name type="common">African social velvet spider</name>
    <dbReference type="NCBI Taxonomy" id="407821"/>
    <lineage>
        <taxon>Eukaryota</taxon>
        <taxon>Metazoa</taxon>
        <taxon>Ecdysozoa</taxon>
        <taxon>Arthropoda</taxon>
        <taxon>Chelicerata</taxon>
        <taxon>Arachnida</taxon>
        <taxon>Araneae</taxon>
        <taxon>Araneomorphae</taxon>
        <taxon>Entelegynae</taxon>
        <taxon>Eresoidea</taxon>
        <taxon>Eresidae</taxon>
        <taxon>Stegodyphus</taxon>
    </lineage>
</organism>
<dbReference type="GO" id="GO:0006606">
    <property type="term" value="P:protein import into nucleus"/>
    <property type="evidence" value="ECO:0007669"/>
    <property type="project" value="TreeGrafter"/>
</dbReference>
<dbReference type="STRING" id="407821.A0A087TDD6"/>
<dbReference type="GO" id="GO:0006405">
    <property type="term" value="P:RNA export from nucleus"/>
    <property type="evidence" value="ECO:0007669"/>
    <property type="project" value="TreeGrafter"/>
</dbReference>
<dbReference type="EMBL" id="KK114711">
    <property type="protein sequence ID" value="KFM63125.1"/>
    <property type="molecule type" value="Genomic_DNA"/>
</dbReference>
<dbReference type="InterPro" id="IPR026054">
    <property type="entry name" value="Nucleoporin"/>
</dbReference>
<dbReference type="GO" id="GO:0005643">
    <property type="term" value="C:nuclear pore"/>
    <property type="evidence" value="ECO:0007669"/>
    <property type="project" value="TreeGrafter"/>
</dbReference>
<dbReference type="Proteomes" id="UP000054359">
    <property type="component" value="Unassembled WGS sequence"/>
</dbReference>
<accession>A0A087TDD6</accession>
<proteinExistence type="predicted"/>